<dbReference type="CDD" id="cd02508">
    <property type="entry name" value="ADP_Glucose_PP"/>
    <property type="match status" value="1"/>
</dbReference>
<dbReference type="RefSeq" id="WP_012993511.1">
    <property type="nucleotide sequence ID" value="NZ_NBZD01000001.1"/>
</dbReference>
<organism evidence="12 13">
    <name type="scientific">Mageeibacillus indolicus</name>
    <dbReference type="NCBI Taxonomy" id="884684"/>
    <lineage>
        <taxon>Bacteria</taxon>
        <taxon>Bacillati</taxon>
        <taxon>Bacillota</taxon>
        <taxon>Clostridia</taxon>
        <taxon>Eubacteriales</taxon>
        <taxon>Oscillospiraceae</taxon>
        <taxon>Mageeibacillus</taxon>
    </lineage>
</organism>
<comment type="catalytic activity">
    <reaction evidence="9">
        <text>alpha-D-glucose 1-phosphate + ATP + H(+) = ADP-alpha-D-glucose + diphosphate</text>
        <dbReference type="Rhea" id="RHEA:12120"/>
        <dbReference type="ChEBI" id="CHEBI:15378"/>
        <dbReference type="ChEBI" id="CHEBI:30616"/>
        <dbReference type="ChEBI" id="CHEBI:33019"/>
        <dbReference type="ChEBI" id="CHEBI:57498"/>
        <dbReference type="ChEBI" id="CHEBI:58601"/>
        <dbReference type="EC" id="2.7.7.27"/>
    </reaction>
</comment>
<keyword evidence="8 9" id="KW-0119">Carbohydrate metabolism</keyword>
<dbReference type="SUPFAM" id="SSF51161">
    <property type="entry name" value="Trimeric LpxA-like enzymes"/>
    <property type="match status" value="1"/>
</dbReference>
<protein>
    <recommendedName>
        <fullName evidence="9">Glucose-1-phosphate adenylyltransferase</fullName>
        <ecNumber evidence="9">2.7.7.27</ecNumber>
    </recommendedName>
    <alternativeName>
        <fullName evidence="9">ADP-glucose pyrophosphorylase</fullName>
        <shortName evidence="9">ADPGlc PPase</shortName>
    </alternativeName>
    <alternativeName>
        <fullName evidence="9">ADP-glucose synthase</fullName>
    </alternativeName>
</protein>
<feature type="binding site" evidence="9">
    <location>
        <begin position="180"/>
        <end position="181"/>
    </location>
    <ligand>
        <name>alpha-D-glucose 1-phosphate</name>
        <dbReference type="ChEBI" id="CHEBI:58601"/>
    </ligand>
</feature>
<evidence type="ECO:0000313" key="13">
    <source>
        <dbReference type="Proteomes" id="UP000236394"/>
    </source>
</evidence>
<dbReference type="Pfam" id="PF24894">
    <property type="entry name" value="Hexapep_GlmU"/>
    <property type="match status" value="1"/>
</dbReference>
<dbReference type="PANTHER" id="PTHR43523">
    <property type="entry name" value="GLUCOSE-1-PHOSPHATE ADENYLYLTRANSFERASE-RELATED"/>
    <property type="match status" value="1"/>
</dbReference>
<evidence type="ECO:0000313" key="12">
    <source>
        <dbReference type="EMBL" id="PNH19595.1"/>
    </source>
</evidence>
<evidence type="ECO:0000259" key="10">
    <source>
        <dbReference type="Pfam" id="PF00483"/>
    </source>
</evidence>
<comment type="subunit">
    <text evidence="9">Homotetramer.</text>
</comment>
<feature type="binding site" evidence="9">
    <location>
        <position position="191"/>
    </location>
    <ligand>
        <name>alpha-D-glucose 1-phosphate</name>
        <dbReference type="ChEBI" id="CHEBI:58601"/>
    </ligand>
</feature>
<dbReference type="InterPro" id="IPR023049">
    <property type="entry name" value="GlgC_bac"/>
</dbReference>
<keyword evidence="2 9" id="KW-0321">Glycogen metabolism</keyword>
<dbReference type="EC" id="2.7.7.27" evidence="9"/>
<accession>A0A2J8B4A7</accession>
<evidence type="ECO:0000256" key="9">
    <source>
        <dbReference type="HAMAP-Rule" id="MF_00624"/>
    </source>
</evidence>
<dbReference type="NCBIfam" id="NF003670">
    <property type="entry name" value="PRK05293.1"/>
    <property type="match status" value="1"/>
</dbReference>
<dbReference type="InterPro" id="IPR011831">
    <property type="entry name" value="ADP-Glc_PPase"/>
</dbReference>
<name>A0A2J8B4A7_9FIRM</name>
<dbReference type="AlphaFoldDB" id="A0A2J8B4A7"/>
<evidence type="ECO:0000256" key="3">
    <source>
        <dbReference type="ARBA" id="ARBA00022679"/>
    </source>
</evidence>
<feature type="binding site" evidence="9">
    <location>
        <position position="165"/>
    </location>
    <ligand>
        <name>alpha-D-glucose 1-phosphate</name>
        <dbReference type="ChEBI" id="CHEBI:58601"/>
    </ligand>
</feature>
<dbReference type="GO" id="GO:0005524">
    <property type="term" value="F:ATP binding"/>
    <property type="evidence" value="ECO:0007669"/>
    <property type="project" value="UniProtKB-KW"/>
</dbReference>
<gene>
    <name evidence="9" type="primary">glgC</name>
    <name evidence="12" type="ORF">B7R76_01535</name>
</gene>
<dbReference type="PROSITE" id="PS00810">
    <property type="entry name" value="ADP_GLC_PYROPHOSPH_3"/>
    <property type="match status" value="1"/>
</dbReference>
<feature type="site" description="Could play a key role in the communication between the regulatory and the substrate sites" evidence="9">
    <location>
        <position position="60"/>
    </location>
</feature>
<reference evidence="13" key="1">
    <citation type="submission" date="2017-04" db="EMBL/GenBank/DDBJ databases">
        <authorList>
            <person name="Bumgarner R.E."/>
            <person name="Fredricks D.N."/>
            <person name="Srinivasan S."/>
        </authorList>
    </citation>
    <scope>NUCLEOTIDE SEQUENCE [LARGE SCALE GENOMIC DNA]</scope>
    <source>
        <strain evidence="13">KA00405</strain>
    </source>
</reference>
<dbReference type="Gene3D" id="2.160.10.10">
    <property type="entry name" value="Hexapeptide repeat proteins"/>
    <property type="match status" value="1"/>
</dbReference>
<dbReference type="InterPro" id="IPR005835">
    <property type="entry name" value="NTP_transferase_dom"/>
</dbReference>
<evidence type="ECO:0000256" key="5">
    <source>
        <dbReference type="ARBA" id="ARBA00022741"/>
    </source>
</evidence>
<keyword evidence="7 9" id="KW-0320">Glycogen biosynthesis</keyword>
<feature type="domain" description="Nucleotidyl transferase" evidence="10">
    <location>
        <begin position="8"/>
        <end position="260"/>
    </location>
</feature>
<feature type="binding site" evidence="9">
    <location>
        <position position="100"/>
    </location>
    <ligand>
        <name>alpha-D-glucose 1-phosphate</name>
        <dbReference type="ChEBI" id="CHEBI:58601"/>
    </ligand>
</feature>
<sequence length="418" mass="46213">MAKKDIIAMILAGGQGSRLGYLTDEMAKPAVPFGSRYRIIDFPLSNCTNSGIDTVGVLTQYQPLALNTYVSNGHPWDLDRNSGGAFILPPYQKICGTGWYSNTANAIYQNIGFIDSFSPKYVLVLSGDHIYKMNYSFMLKAHINNKADATIAVLEVPWEEAPRFGIMNTDSADNIVEFEEKPAKPRSNLASMGIYIFSWDVLRRKLIEDEKDEKSTHDFGKNIIPAMLADGHKLIAYRFSGYWKDVGTISSLWEANMDILDCPEDINLMDSSWRIYGRNPVKPAHYVGSAAVVRGSCLTDGCEINGEVVHSVLSHSVYVEKGAVIRNSVLMPGVTVRSGAFLDKVIVGMNCVIERDVQIGAQVQGDSPYKNKLCTEDISVLTHGLLIREKSLIPGNCMVKDMPELGEANIARKCFATF</sequence>
<dbReference type="GO" id="GO:0005978">
    <property type="term" value="P:glycogen biosynthetic process"/>
    <property type="evidence" value="ECO:0007669"/>
    <property type="project" value="UniProtKB-UniRule"/>
</dbReference>
<evidence type="ECO:0000256" key="2">
    <source>
        <dbReference type="ARBA" id="ARBA00022600"/>
    </source>
</evidence>
<keyword evidence="5 9" id="KW-0547">Nucleotide-binding</keyword>
<dbReference type="Proteomes" id="UP000236394">
    <property type="component" value="Unassembled WGS sequence"/>
</dbReference>
<feature type="site" description="Could play a key role in the communication between the regulatory and the substrate sites" evidence="9">
    <location>
        <position position="99"/>
    </location>
</feature>
<dbReference type="InterPro" id="IPR056818">
    <property type="entry name" value="GlmU/GlgC-like_hexapep"/>
</dbReference>
<dbReference type="GO" id="GO:0008878">
    <property type="term" value="F:glucose-1-phosphate adenylyltransferase activity"/>
    <property type="evidence" value="ECO:0007669"/>
    <property type="project" value="UniProtKB-UniRule"/>
</dbReference>
<evidence type="ECO:0000256" key="8">
    <source>
        <dbReference type="ARBA" id="ARBA00023277"/>
    </source>
</evidence>
<evidence type="ECO:0000256" key="7">
    <source>
        <dbReference type="ARBA" id="ARBA00023056"/>
    </source>
</evidence>
<dbReference type="Gene3D" id="3.90.550.10">
    <property type="entry name" value="Spore Coat Polysaccharide Biosynthesis Protein SpsA, Chain A"/>
    <property type="match status" value="1"/>
</dbReference>
<feature type="domain" description="Glucose-1-phosphate adenylyltransferase/Bifunctional protein GlmU-like C-terminal hexapeptide" evidence="11">
    <location>
        <begin position="290"/>
        <end position="367"/>
    </location>
</feature>
<evidence type="ECO:0000256" key="4">
    <source>
        <dbReference type="ARBA" id="ARBA00022695"/>
    </source>
</evidence>
<dbReference type="InterPro" id="IPR005836">
    <property type="entry name" value="ADP_Glu_pyroP_CS"/>
</dbReference>
<dbReference type="UniPathway" id="UPA00164"/>
<dbReference type="InterPro" id="IPR011004">
    <property type="entry name" value="Trimer_LpxA-like_sf"/>
</dbReference>
<dbReference type="HAMAP" id="MF_00624">
    <property type="entry name" value="GlgC"/>
    <property type="match status" value="1"/>
</dbReference>
<comment type="caution">
    <text evidence="12">The sequence shown here is derived from an EMBL/GenBank/DDBJ whole genome shotgun (WGS) entry which is preliminary data.</text>
</comment>
<dbReference type="SUPFAM" id="SSF53448">
    <property type="entry name" value="Nucleotide-diphospho-sugar transferases"/>
    <property type="match status" value="1"/>
</dbReference>
<dbReference type="Pfam" id="PF00483">
    <property type="entry name" value="NTP_transferase"/>
    <property type="match status" value="1"/>
</dbReference>
<comment type="pathway">
    <text evidence="9">Glycan biosynthesis; glycogen biosynthesis.</text>
</comment>
<evidence type="ECO:0000256" key="6">
    <source>
        <dbReference type="ARBA" id="ARBA00022840"/>
    </source>
</evidence>
<evidence type="ECO:0000259" key="11">
    <source>
        <dbReference type="Pfam" id="PF24894"/>
    </source>
</evidence>
<comment type="function">
    <text evidence="9">Involved in the biosynthesis of ADP-glucose, a building block required for the elongation reactions to produce glycogen. Catalyzes the reaction between ATP and alpha-D-glucose 1-phosphate (G1P) to produce pyrophosphate and ADP-Glc.</text>
</comment>
<dbReference type="PANTHER" id="PTHR43523:SF2">
    <property type="entry name" value="GLUCOSE-1-PHOSPHATE ADENYLYLTRANSFERASE"/>
    <property type="match status" value="1"/>
</dbReference>
<dbReference type="OMA" id="AYHEASM"/>
<dbReference type="EMBL" id="NBZD01000001">
    <property type="protein sequence ID" value="PNH19595.1"/>
    <property type="molecule type" value="Genomic_DNA"/>
</dbReference>
<dbReference type="InterPro" id="IPR029044">
    <property type="entry name" value="Nucleotide-diphossugar_trans"/>
</dbReference>
<comment type="similarity">
    <text evidence="1 9">Belongs to the bacterial/plant glucose-1-phosphate adenylyltransferase family.</text>
</comment>
<dbReference type="NCBIfam" id="TIGR02091">
    <property type="entry name" value="glgC"/>
    <property type="match status" value="1"/>
</dbReference>
<keyword evidence="4 9" id="KW-0548">Nucleotidyltransferase</keyword>
<keyword evidence="3 9" id="KW-0808">Transferase</keyword>
<keyword evidence="6 9" id="KW-0067">ATP-binding</keyword>
<proteinExistence type="inferred from homology"/>
<dbReference type="PROSITE" id="PS00808">
    <property type="entry name" value="ADP_GLC_PYROPHOSPH_1"/>
    <property type="match status" value="1"/>
</dbReference>
<evidence type="ECO:0000256" key="1">
    <source>
        <dbReference type="ARBA" id="ARBA00010443"/>
    </source>
</evidence>